<proteinExistence type="predicted"/>
<dbReference type="GO" id="GO:0006508">
    <property type="term" value="P:proteolysis"/>
    <property type="evidence" value="ECO:0007669"/>
    <property type="project" value="UniProtKB-KW"/>
</dbReference>
<dbReference type="HOGENOM" id="CLU_029469_2_0_11"/>
<dbReference type="PATRIC" id="fig|997355.3.peg.582"/>
<evidence type="ECO:0000256" key="3">
    <source>
        <dbReference type="ARBA" id="ARBA00022801"/>
    </source>
</evidence>
<dbReference type="PANTHER" id="PTHR43270:SF12">
    <property type="entry name" value="SUCCINYL-DIAMINOPIMELATE DESUCCINYLASE"/>
    <property type="match status" value="1"/>
</dbReference>
<feature type="domain" description="Peptidase M20 dimerisation" evidence="4">
    <location>
        <begin position="199"/>
        <end position="344"/>
    </location>
</feature>
<evidence type="ECO:0000256" key="1">
    <source>
        <dbReference type="ARBA" id="ARBA00022670"/>
    </source>
</evidence>
<accession>G4CVN6</accession>
<keyword evidence="2" id="KW-0479">Metal-binding</keyword>
<dbReference type="InterPro" id="IPR011650">
    <property type="entry name" value="Peptidase_M20_dimer"/>
</dbReference>
<dbReference type="Gene3D" id="3.40.630.10">
    <property type="entry name" value="Zn peptidases"/>
    <property type="match status" value="1"/>
</dbReference>
<evidence type="ECO:0000313" key="6">
    <source>
        <dbReference type="Proteomes" id="UP000005332"/>
    </source>
</evidence>
<dbReference type="InterPro" id="IPR002933">
    <property type="entry name" value="Peptidase_M20"/>
</dbReference>
<dbReference type="InterPro" id="IPR036264">
    <property type="entry name" value="Bact_exopeptidase_dim_dom"/>
</dbReference>
<dbReference type="SUPFAM" id="SSF55031">
    <property type="entry name" value="Bacterial exopeptidase dimerisation domain"/>
    <property type="match status" value="1"/>
</dbReference>
<evidence type="ECO:0000313" key="5">
    <source>
        <dbReference type="EMBL" id="EGY78424.1"/>
    </source>
</evidence>
<dbReference type="Pfam" id="PF07687">
    <property type="entry name" value="M20_dimer"/>
    <property type="match status" value="1"/>
</dbReference>
<comment type="caution">
    <text evidence="5">The sequence shown here is derived from an EMBL/GenBank/DDBJ whole genome shotgun (WGS) entry which is preliminary data.</text>
</comment>
<evidence type="ECO:0000256" key="2">
    <source>
        <dbReference type="ARBA" id="ARBA00022723"/>
    </source>
</evidence>
<organism evidence="5 6">
    <name type="scientific">Cutibacterium avidum ATCC 25577</name>
    <dbReference type="NCBI Taxonomy" id="997355"/>
    <lineage>
        <taxon>Bacteria</taxon>
        <taxon>Bacillati</taxon>
        <taxon>Actinomycetota</taxon>
        <taxon>Actinomycetes</taxon>
        <taxon>Propionibacteriales</taxon>
        <taxon>Propionibacteriaceae</taxon>
        <taxon>Cutibacterium</taxon>
    </lineage>
</organism>
<gene>
    <name evidence="5" type="ORF">HMPREF9153_0593</name>
</gene>
<dbReference type="Pfam" id="PF01546">
    <property type="entry name" value="Peptidase_M20"/>
    <property type="match status" value="1"/>
</dbReference>
<name>G4CVN6_9ACTN</name>
<dbReference type="SUPFAM" id="SSF53187">
    <property type="entry name" value="Zn-dependent exopeptidases"/>
    <property type="match status" value="1"/>
</dbReference>
<dbReference type="InterPro" id="IPR051458">
    <property type="entry name" value="Cyt/Met_Dipeptidase"/>
</dbReference>
<dbReference type="EMBL" id="AGBA01000007">
    <property type="protein sequence ID" value="EGY78424.1"/>
    <property type="molecule type" value="Genomic_DNA"/>
</dbReference>
<keyword evidence="6" id="KW-1185">Reference proteome</keyword>
<keyword evidence="1" id="KW-0645">Protease</keyword>
<dbReference type="Proteomes" id="UP000005332">
    <property type="component" value="Unassembled WGS sequence"/>
</dbReference>
<keyword evidence="3" id="KW-0378">Hydrolase</keyword>
<evidence type="ECO:0000259" key="4">
    <source>
        <dbReference type="Pfam" id="PF07687"/>
    </source>
</evidence>
<reference evidence="5 6" key="1">
    <citation type="submission" date="2011-06" db="EMBL/GenBank/DDBJ databases">
        <authorList>
            <person name="Muzny D."/>
            <person name="Qin X."/>
            <person name="Deng J."/>
            <person name="Jiang H."/>
            <person name="Liu Y."/>
            <person name="Qu J."/>
            <person name="Song X.-Z."/>
            <person name="Zhang L."/>
            <person name="Thornton R."/>
            <person name="Coyle M."/>
            <person name="Francisco L."/>
            <person name="Jackson L."/>
            <person name="Javaid M."/>
            <person name="Korchina V."/>
            <person name="Kovar C."/>
            <person name="Mata R."/>
            <person name="Mathew T."/>
            <person name="Ngo R."/>
            <person name="Nguyen L."/>
            <person name="Nguyen N."/>
            <person name="Okwuonu G."/>
            <person name="Ongeri F."/>
            <person name="Pham C."/>
            <person name="Simmons D."/>
            <person name="Wilczek-Boney K."/>
            <person name="Hale W."/>
            <person name="Jakkamsetti A."/>
            <person name="Pham P."/>
            <person name="Ruth R."/>
            <person name="San Lucas F."/>
            <person name="Warren J."/>
            <person name="Zhang J."/>
            <person name="Zhao Z."/>
            <person name="Zhou C."/>
            <person name="Zhu D."/>
            <person name="Lee S."/>
            <person name="Bess C."/>
            <person name="Blankenburg K."/>
            <person name="Forbes L."/>
            <person name="Fu Q."/>
            <person name="Gubbala S."/>
            <person name="Hirani K."/>
            <person name="Jayaseelan J.C."/>
            <person name="Lara F."/>
            <person name="Munidasa M."/>
            <person name="Palculict T."/>
            <person name="Patil S."/>
            <person name="Pu L.-L."/>
            <person name="Saada N."/>
            <person name="Tang L."/>
            <person name="Weissenberger G."/>
            <person name="Zhu Y."/>
            <person name="Hemphill L."/>
            <person name="Shang Y."/>
            <person name="Youmans B."/>
            <person name="Ayvaz T."/>
            <person name="Ross M."/>
            <person name="Santibanez J."/>
            <person name="Aqrawi P."/>
            <person name="Gross S."/>
            <person name="Joshi V."/>
            <person name="Fowler G."/>
            <person name="Nazareth L."/>
            <person name="Reid J."/>
            <person name="Worley K."/>
            <person name="Petrosino J."/>
            <person name="Highlander S."/>
            <person name="Gibbs R."/>
        </authorList>
    </citation>
    <scope>NUCLEOTIDE SEQUENCE [LARGE SCALE GENOMIC DNA]</scope>
    <source>
        <strain evidence="5 6">ATCC 25577</strain>
    </source>
</reference>
<dbReference type="PANTHER" id="PTHR43270">
    <property type="entry name" value="BETA-ALA-HIS DIPEPTIDASE"/>
    <property type="match status" value="1"/>
</dbReference>
<sequence>MIMDLSHALKNLSAKVDSGFDDAVAQLTRHVAVQSISSQKPDDVRSGAEFVAAAAREAGAADVNVITENDGLPAVIAHWPAPEGKPTVLLYSHGDVQPTGNLDEWHTDPFVATTRGERLFGRGTADDKGGVAAHLAAIRAFDGKPPVGVILFVEGEEEIGSPSMEAIIAGHKEELAADVIVIADSVNWTQGVPSLTTTLRGVVDCVVEVSTLDHALHSGQFGGIVPDALTTLCRLIATMHDETGEVTVDGLKGFAGPELDYPEDRLREETGVLDGVQWVGRGRAVEKMWTKPSVTVVAIDATPVKDAINILPATARAKISLRVAPGQDAGEAMEALVKHLETHVEFGAHVKVTRGQLGQPGIVPFTGKRAEIANEAFKLAWGQEPVEMGTGGAIPLVTDLQNAFPQATVLVTAVTDPESRMHGIDESLHLGDFRKAILTEALMLAGLAE</sequence>
<dbReference type="Gene3D" id="3.30.70.360">
    <property type="match status" value="1"/>
</dbReference>
<protein>
    <submittedName>
        <fullName evidence="5">M20/M25/M40 family peptidase</fullName>
    </submittedName>
</protein>
<dbReference type="NCBIfam" id="NF005914">
    <property type="entry name" value="PRK07907.1"/>
    <property type="match status" value="1"/>
</dbReference>
<dbReference type="GO" id="GO:0008233">
    <property type="term" value="F:peptidase activity"/>
    <property type="evidence" value="ECO:0007669"/>
    <property type="project" value="UniProtKB-KW"/>
</dbReference>
<dbReference type="GO" id="GO:0046872">
    <property type="term" value="F:metal ion binding"/>
    <property type="evidence" value="ECO:0007669"/>
    <property type="project" value="UniProtKB-KW"/>
</dbReference>
<dbReference type="AlphaFoldDB" id="G4CVN6"/>